<evidence type="ECO:0000256" key="1">
    <source>
        <dbReference type="SAM" id="Phobius"/>
    </source>
</evidence>
<keyword evidence="1" id="KW-1133">Transmembrane helix</keyword>
<keyword evidence="1" id="KW-0472">Membrane</keyword>
<proteinExistence type="predicted"/>
<comment type="caution">
    <text evidence="2">The sequence shown here is derived from an EMBL/GenBank/DDBJ whole genome shotgun (WGS) entry which is preliminary data.</text>
</comment>
<evidence type="ECO:0000313" key="3">
    <source>
        <dbReference type="Proteomes" id="UP000004968"/>
    </source>
</evidence>
<dbReference type="Proteomes" id="UP000004968">
    <property type="component" value="Unassembled WGS sequence"/>
</dbReference>
<name>D3ASR0_9FIRM</name>
<protein>
    <submittedName>
        <fullName evidence="2">Uncharacterized protein</fullName>
    </submittedName>
</protein>
<evidence type="ECO:0000313" key="2">
    <source>
        <dbReference type="EMBL" id="EFC95146.1"/>
    </source>
</evidence>
<feature type="transmembrane region" description="Helical" evidence="1">
    <location>
        <begin position="20"/>
        <end position="42"/>
    </location>
</feature>
<dbReference type="AlphaFoldDB" id="D3ASR0"/>
<dbReference type="HOGENOM" id="CLU_1254588_0_0_9"/>
<keyword evidence="1" id="KW-0812">Transmembrane</keyword>
<dbReference type="EMBL" id="ACIO01000819">
    <property type="protein sequence ID" value="EFC95146.1"/>
    <property type="molecule type" value="Genomic_DNA"/>
</dbReference>
<accession>D3ASR0</accession>
<gene>
    <name evidence="2" type="ORF">CLOSTHATH_06668</name>
</gene>
<reference evidence="2 3" key="1">
    <citation type="submission" date="2010-01" db="EMBL/GenBank/DDBJ databases">
        <authorList>
            <person name="Weinstock G."/>
            <person name="Sodergren E."/>
            <person name="Clifton S."/>
            <person name="Fulton L."/>
            <person name="Fulton B."/>
            <person name="Courtney L."/>
            <person name="Fronick C."/>
            <person name="Harrison M."/>
            <person name="Strong C."/>
            <person name="Farmer C."/>
            <person name="Delahaunty K."/>
            <person name="Markovic C."/>
            <person name="Hall O."/>
            <person name="Minx P."/>
            <person name="Tomlinson C."/>
            <person name="Mitreva M."/>
            <person name="Nelson J."/>
            <person name="Hou S."/>
            <person name="Wollam A."/>
            <person name="Pepin K.H."/>
            <person name="Johnson M."/>
            <person name="Bhonagiri V."/>
            <person name="Nash W.E."/>
            <person name="Warren W."/>
            <person name="Chinwalla A."/>
            <person name="Mardis E.R."/>
            <person name="Wilson R.K."/>
        </authorList>
    </citation>
    <scope>NUCLEOTIDE SEQUENCE [LARGE SCALE GENOMIC DNA]</scope>
    <source>
        <strain evidence="2 3">DSM 13479</strain>
    </source>
</reference>
<sequence length="228" mass="25674">MKGQPHGRCEMRIYKIRFDVLLCIVLSSLVVLGISKILPVFYSMLYQRYTQTHMVSDGDIGGKAGDDVYRVENVEELFSHNTFTVQVEYGSLLTADTDYFGDIYLMNLELPSGERVAACINSDAVQQNYEEDYFIMPVGKVVEADLSKDVEFINGIERSDALSRTDFYLDMNRNSGSGLVSVESYDEQYTIYIKAIAAVLCFMAFHIAGCKAGIFPSLIPGKKKRERT</sequence>
<organism evidence="2 3">
    <name type="scientific">Hungatella hathewayi DSM 13479</name>
    <dbReference type="NCBI Taxonomy" id="566550"/>
    <lineage>
        <taxon>Bacteria</taxon>
        <taxon>Bacillati</taxon>
        <taxon>Bacillota</taxon>
        <taxon>Clostridia</taxon>
        <taxon>Lachnospirales</taxon>
        <taxon>Lachnospiraceae</taxon>
        <taxon>Hungatella</taxon>
    </lineage>
</organism>